<dbReference type="OrthoDB" id="8123891at2759"/>
<dbReference type="EMBL" id="BGPR01006758">
    <property type="protein sequence ID" value="GBN21608.1"/>
    <property type="molecule type" value="Genomic_DNA"/>
</dbReference>
<name>A0A4Y2M3H5_ARAVE</name>
<evidence type="ECO:0008006" key="3">
    <source>
        <dbReference type="Google" id="ProtNLM"/>
    </source>
</evidence>
<proteinExistence type="predicted"/>
<gene>
    <name evidence="1" type="ORF">AVEN_254279_1</name>
</gene>
<dbReference type="Proteomes" id="UP000499080">
    <property type="component" value="Unassembled WGS sequence"/>
</dbReference>
<organism evidence="1 2">
    <name type="scientific">Araneus ventricosus</name>
    <name type="common">Orbweaver spider</name>
    <name type="synonym">Epeira ventricosa</name>
    <dbReference type="NCBI Taxonomy" id="182803"/>
    <lineage>
        <taxon>Eukaryota</taxon>
        <taxon>Metazoa</taxon>
        <taxon>Ecdysozoa</taxon>
        <taxon>Arthropoda</taxon>
        <taxon>Chelicerata</taxon>
        <taxon>Arachnida</taxon>
        <taxon>Araneae</taxon>
        <taxon>Araneomorphae</taxon>
        <taxon>Entelegynae</taxon>
        <taxon>Araneoidea</taxon>
        <taxon>Araneidae</taxon>
        <taxon>Araneus</taxon>
    </lineage>
</organism>
<protein>
    <recommendedName>
        <fullName evidence="3">Pre-C2HC domain-containing protein</fullName>
    </recommendedName>
</protein>
<accession>A0A4Y2M3H5</accession>
<dbReference type="AlphaFoldDB" id="A0A4Y2M3H5"/>
<evidence type="ECO:0000313" key="2">
    <source>
        <dbReference type="Proteomes" id="UP000499080"/>
    </source>
</evidence>
<reference evidence="1 2" key="1">
    <citation type="journal article" date="2019" name="Sci. Rep.">
        <title>Orb-weaving spider Araneus ventricosus genome elucidates the spidroin gene catalogue.</title>
        <authorList>
            <person name="Kono N."/>
            <person name="Nakamura H."/>
            <person name="Ohtoshi R."/>
            <person name="Moran D.A.P."/>
            <person name="Shinohara A."/>
            <person name="Yoshida Y."/>
            <person name="Fujiwara M."/>
            <person name="Mori M."/>
            <person name="Tomita M."/>
            <person name="Arakawa K."/>
        </authorList>
    </citation>
    <scope>NUCLEOTIDE SEQUENCE [LARGE SCALE GENOMIC DNA]</scope>
</reference>
<comment type="caution">
    <text evidence="1">The sequence shown here is derived from an EMBL/GenBank/DDBJ whole genome shotgun (WGS) entry which is preliminary data.</text>
</comment>
<sequence>MLKRKVNFALDLRKINDECSPLDSKLSGLYIKLFAKNNELSRSLTKFLKANQMDYFVIPPRSDRPIQIVIRDLPQDTSNDTIKDALVTEGKFRVDKMVQLTRKLPVILNEL</sequence>
<keyword evidence="2" id="KW-1185">Reference proteome</keyword>
<evidence type="ECO:0000313" key="1">
    <source>
        <dbReference type="EMBL" id="GBN21608.1"/>
    </source>
</evidence>